<comment type="caution">
    <text evidence="1">The sequence shown here is derived from an EMBL/GenBank/DDBJ whole genome shotgun (WGS) entry which is preliminary data.</text>
</comment>
<reference evidence="1 2" key="1">
    <citation type="submission" date="2020-08" db="EMBL/GenBank/DDBJ databases">
        <title>Genomic Encyclopedia of Type Strains, Phase IV (KMG-IV): sequencing the most valuable type-strain genomes for metagenomic binning, comparative biology and taxonomic classification.</title>
        <authorList>
            <person name="Goeker M."/>
        </authorList>
    </citation>
    <scope>NUCLEOTIDE SEQUENCE [LARGE SCALE GENOMIC DNA]</scope>
    <source>
        <strain evidence="1 2">DSM 105074</strain>
    </source>
</reference>
<dbReference type="Proteomes" id="UP000557307">
    <property type="component" value="Unassembled WGS sequence"/>
</dbReference>
<dbReference type="EMBL" id="JACHGF010000002">
    <property type="protein sequence ID" value="MBB5283322.1"/>
    <property type="molecule type" value="Genomic_DNA"/>
</dbReference>
<gene>
    <name evidence="1" type="ORF">HNQ92_001448</name>
</gene>
<protein>
    <submittedName>
        <fullName evidence="1">Isocitrate/isopropylmalate dehydrogenase</fullName>
    </submittedName>
</protein>
<name>A0A840TP41_9BACT</name>
<accession>A0A840TP41</accession>
<sequence length="59" mass="6716">MLNVEKCHLLAVWESTMAVGVSAQVLVIRTDRDIVVRREETGSRYFEQNGQKKSPPERG</sequence>
<organism evidence="1 2">
    <name type="scientific">Rhabdobacter roseus</name>
    <dbReference type="NCBI Taxonomy" id="1655419"/>
    <lineage>
        <taxon>Bacteria</taxon>
        <taxon>Pseudomonadati</taxon>
        <taxon>Bacteroidota</taxon>
        <taxon>Cytophagia</taxon>
        <taxon>Cytophagales</taxon>
        <taxon>Cytophagaceae</taxon>
        <taxon>Rhabdobacter</taxon>
    </lineage>
</organism>
<dbReference type="AlphaFoldDB" id="A0A840TP41"/>
<evidence type="ECO:0000313" key="2">
    <source>
        <dbReference type="Proteomes" id="UP000557307"/>
    </source>
</evidence>
<evidence type="ECO:0000313" key="1">
    <source>
        <dbReference type="EMBL" id="MBB5283322.1"/>
    </source>
</evidence>
<proteinExistence type="predicted"/>
<keyword evidence="2" id="KW-1185">Reference proteome</keyword>